<dbReference type="PROSITE" id="PS50994">
    <property type="entry name" value="INTEGRASE"/>
    <property type="match status" value="1"/>
</dbReference>
<proteinExistence type="predicted"/>
<feature type="chain" id="PRO_5012781969" evidence="1">
    <location>
        <begin position="24"/>
        <end position="109"/>
    </location>
</feature>
<dbReference type="Gene3D" id="3.30.420.10">
    <property type="entry name" value="Ribonuclease H-like superfamily/Ribonuclease H"/>
    <property type="match status" value="1"/>
</dbReference>
<dbReference type="EMBL" id="NBNE01002298">
    <property type="protein sequence ID" value="OWZ10879.1"/>
    <property type="molecule type" value="Genomic_DNA"/>
</dbReference>
<dbReference type="PANTHER" id="PTHR35046">
    <property type="entry name" value="ZINC KNUCKLE (CCHC-TYPE) FAMILY PROTEIN"/>
    <property type="match status" value="1"/>
</dbReference>
<feature type="signal peptide" evidence="1">
    <location>
        <begin position="1"/>
        <end position="23"/>
    </location>
</feature>
<protein>
    <submittedName>
        <fullName evidence="3">Retrotransposable element</fullName>
    </submittedName>
</protein>
<organism evidence="3 4">
    <name type="scientific">Phytophthora megakarya</name>
    <dbReference type="NCBI Taxonomy" id="4795"/>
    <lineage>
        <taxon>Eukaryota</taxon>
        <taxon>Sar</taxon>
        <taxon>Stramenopiles</taxon>
        <taxon>Oomycota</taxon>
        <taxon>Peronosporomycetes</taxon>
        <taxon>Peronosporales</taxon>
        <taxon>Peronosporaceae</taxon>
        <taxon>Phytophthora</taxon>
    </lineage>
</organism>
<gene>
    <name evidence="3" type="ORF">PHMEG_00016191</name>
</gene>
<evidence type="ECO:0000313" key="4">
    <source>
        <dbReference type="Proteomes" id="UP000198211"/>
    </source>
</evidence>
<comment type="caution">
    <text evidence="3">The sequence shown here is derived from an EMBL/GenBank/DDBJ whole genome shotgun (WGS) entry which is preliminary data.</text>
</comment>
<dbReference type="STRING" id="4795.A0A225W0Z5"/>
<dbReference type="OrthoDB" id="1938712at2759"/>
<dbReference type="InterPro" id="IPR001584">
    <property type="entry name" value="Integrase_cat-core"/>
</dbReference>
<keyword evidence="1" id="KW-0732">Signal</keyword>
<reference evidence="4" key="1">
    <citation type="submission" date="2017-03" db="EMBL/GenBank/DDBJ databases">
        <title>Phytopthora megakarya and P. palmivora, two closely related causual agents of cacao black pod achieved similar genome size and gene model numbers by different mechanisms.</title>
        <authorList>
            <person name="Ali S."/>
            <person name="Shao J."/>
            <person name="Larry D.J."/>
            <person name="Kronmiller B."/>
            <person name="Shen D."/>
            <person name="Strem M.D."/>
            <person name="Melnick R.L."/>
            <person name="Guiltinan M.J."/>
            <person name="Tyler B.M."/>
            <person name="Meinhardt L.W."/>
            <person name="Bailey B.A."/>
        </authorList>
    </citation>
    <scope>NUCLEOTIDE SEQUENCE [LARGE SCALE GENOMIC DNA]</scope>
    <source>
        <strain evidence="4">zdho120</strain>
    </source>
</reference>
<dbReference type="InterPro" id="IPR012337">
    <property type="entry name" value="RNaseH-like_sf"/>
</dbReference>
<evidence type="ECO:0000256" key="1">
    <source>
        <dbReference type="SAM" id="SignalP"/>
    </source>
</evidence>
<dbReference type="GO" id="GO:0015074">
    <property type="term" value="P:DNA integration"/>
    <property type="evidence" value="ECO:0007669"/>
    <property type="project" value="InterPro"/>
</dbReference>
<dbReference type="AlphaFoldDB" id="A0A225W0Z5"/>
<dbReference type="Pfam" id="PF00665">
    <property type="entry name" value="rve"/>
    <property type="match status" value="1"/>
</dbReference>
<evidence type="ECO:0000259" key="2">
    <source>
        <dbReference type="PROSITE" id="PS50994"/>
    </source>
</evidence>
<dbReference type="PANTHER" id="PTHR35046:SF26">
    <property type="entry name" value="RNA-DIRECTED DNA POLYMERASE"/>
    <property type="match status" value="1"/>
</dbReference>
<dbReference type="SUPFAM" id="SSF53098">
    <property type="entry name" value="Ribonuclease H-like"/>
    <property type="match status" value="1"/>
</dbReference>
<dbReference type="InterPro" id="IPR036397">
    <property type="entry name" value="RNaseH_sf"/>
</dbReference>
<dbReference type="GO" id="GO:0003676">
    <property type="term" value="F:nucleic acid binding"/>
    <property type="evidence" value="ECO:0007669"/>
    <property type="project" value="InterPro"/>
</dbReference>
<feature type="domain" description="Integrase catalytic" evidence="2">
    <location>
        <begin position="1"/>
        <end position="109"/>
    </location>
</feature>
<keyword evidence="4" id="KW-1185">Reference proteome</keyword>
<accession>A0A225W0Z5</accession>
<sequence>MGSFKANLCRVIRWISLLGCSIHDSVLVVVDQLTKRAHFVACKSTDSASNIAELYRDCIFVLHGIPAEILSDRDPKFTSTVWTTLCAKLGTRQKLSTAFRHQENGVTER</sequence>
<evidence type="ECO:0000313" key="3">
    <source>
        <dbReference type="EMBL" id="OWZ10879.1"/>
    </source>
</evidence>
<dbReference type="Proteomes" id="UP000198211">
    <property type="component" value="Unassembled WGS sequence"/>
</dbReference>
<name>A0A225W0Z5_9STRA</name>